<accession>A0AAD5RYT5</accession>
<feature type="compositionally biased region" description="Low complexity" evidence="2">
    <location>
        <begin position="389"/>
        <end position="400"/>
    </location>
</feature>
<evidence type="ECO:0000256" key="2">
    <source>
        <dbReference type="SAM" id="MobiDB-lite"/>
    </source>
</evidence>
<evidence type="ECO:0000313" key="4">
    <source>
        <dbReference type="Proteomes" id="UP001201980"/>
    </source>
</evidence>
<evidence type="ECO:0000256" key="1">
    <source>
        <dbReference type="ARBA" id="ARBA00023242"/>
    </source>
</evidence>
<dbReference type="EMBL" id="JAKWBI020000020">
    <property type="protein sequence ID" value="KAJ2905970.1"/>
    <property type="molecule type" value="Genomic_DNA"/>
</dbReference>
<comment type="caution">
    <text evidence="3">The sequence shown here is derived from an EMBL/GenBank/DDBJ whole genome shotgun (WGS) entry which is preliminary data.</text>
</comment>
<reference evidence="3" key="1">
    <citation type="submission" date="2022-07" db="EMBL/GenBank/DDBJ databases">
        <title>Draft genome sequence of Zalerion maritima ATCC 34329, a (micro)plastics degrading marine fungus.</title>
        <authorList>
            <person name="Paco A."/>
            <person name="Goncalves M.F.M."/>
            <person name="Rocha-Santos T.A.P."/>
            <person name="Alves A."/>
        </authorList>
    </citation>
    <scope>NUCLEOTIDE SEQUENCE</scope>
    <source>
        <strain evidence="3">ATCC 34329</strain>
    </source>
</reference>
<dbReference type="Proteomes" id="UP001201980">
    <property type="component" value="Unassembled WGS sequence"/>
</dbReference>
<evidence type="ECO:0000313" key="3">
    <source>
        <dbReference type="EMBL" id="KAJ2905970.1"/>
    </source>
</evidence>
<sequence>MDAMECASYQSLHGIYAHRKGRRAGRGTEPVPEDYLSIDLFRKRLQYCHGQHKTHDSKGRCENDVFPDNERILRPIEARLKRRKHRGGAGAALLTNTLRPTTADTRIRQVPTPFLNVKPCSPTQPTLSFLALPRRHAFNVLPPSPIISGSWQSSCQAWLSKYHSFSTSNLSPNIIKATRSGWRSVFSKGLPGFTRLLGFSQAGPELGAIWSHRLGFASSLDGGASSFPQYGCDETRPHCSNCITVRRKCEYKDTRLDVSPGSASASALASALASASAALPPYDFSGFASSPAPSPNHHTASSILPEDEDINMLHLELLHEHKRYMFRFFGNNPEANETYSDLIIRTALKAPFLMYEILAFGAQTISVRCQRDRERELEKAMEREKGDYPPTASTSNSTPTHRTHGPASFPPPQGRSTPSEENSSVTNMNHRRGGHQPPKTAEFYHLVAVKLQTKALSTLNSLEQADMEPDENRIALFLFASVIGLQKLIETLQFLPPGGGTAEQQLDAIVEKFVHYFRLRLGVRAVASGHWATLLHSELQPLIHIGGAKAKSKGKGHECDPLMALFISPERHLRKTGLPPLSDRETKECIRAVELLQWTVDCFKEGKDDDAAWMTLSWIPVVGPEVATVMEQKRPEALVMMAYYAALTHLNREICMLGDPSACWIVNISAVLGDRWETCLKWPKSVVEDKEPDVSAEPMSTSI</sequence>
<name>A0AAD5RYT5_9PEZI</name>
<dbReference type="AlphaFoldDB" id="A0AAD5RYT5"/>
<dbReference type="InterPro" id="IPR053157">
    <property type="entry name" value="Sterol_Uptake_Regulator"/>
</dbReference>
<dbReference type="PANTHER" id="PTHR47784:SF4">
    <property type="entry name" value="ZN(II)2CYS6 TRANSCRIPTION FACTOR (EUROFUNG)"/>
    <property type="match status" value="1"/>
</dbReference>
<dbReference type="GO" id="GO:0008270">
    <property type="term" value="F:zinc ion binding"/>
    <property type="evidence" value="ECO:0007669"/>
    <property type="project" value="InterPro"/>
</dbReference>
<feature type="region of interest" description="Disordered" evidence="2">
    <location>
        <begin position="376"/>
        <end position="437"/>
    </location>
</feature>
<protein>
    <submittedName>
        <fullName evidence="3">C6 finger domain protein</fullName>
    </submittedName>
</protein>
<dbReference type="InterPro" id="IPR001138">
    <property type="entry name" value="Zn2Cys6_DnaBD"/>
</dbReference>
<dbReference type="CDD" id="cd00067">
    <property type="entry name" value="GAL4"/>
    <property type="match status" value="1"/>
</dbReference>
<proteinExistence type="predicted"/>
<dbReference type="PANTHER" id="PTHR47784">
    <property type="entry name" value="STEROL UPTAKE CONTROL PROTEIN 2"/>
    <property type="match status" value="1"/>
</dbReference>
<keyword evidence="4" id="KW-1185">Reference proteome</keyword>
<feature type="compositionally biased region" description="Polar residues" evidence="2">
    <location>
        <begin position="414"/>
        <end position="428"/>
    </location>
</feature>
<keyword evidence="1" id="KW-0539">Nucleus</keyword>
<organism evidence="3 4">
    <name type="scientific">Zalerion maritima</name>
    <dbReference type="NCBI Taxonomy" id="339359"/>
    <lineage>
        <taxon>Eukaryota</taxon>
        <taxon>Fungi</taxon>
        <taxon>Dikarya</taxon>
        <taxon>Ascomycota</taxon>
        <taxon>Pezizomycotina</taxon>
        <taxon>Sordariomycetes</taxon>
        <taxon>Lulworthiomycetidae</taxon>
        <taxon>Lulworthiales</taxon>
        <taxon>Lulworthiaceae</taxon>
        <taxon>Zalerion</taxon>
    </lineage>
</organism>
<dbReference type="GO" id="GO:0001228">
    <property type="term" value="F:DNA-binding transcription activator activity, RNA polymerase II-specific"/>
    <property type="evidence" value="ECO:0007669"/>
    <property type="project" value="TreeGrafter"/>
</dbReference>
<feature type="compositionally biased region" description="Basic and acidic residues" evidence="2">
    <location>
        <begin position="376"/>
        <end position="387"/>
    </location>
</feature>
<gene>
    <name evidence="3" type="ORF">MKZ38_003453</name>
</gene>